<dbReference type="InterPro" id="IPR056796">
    <property type="entry name" value="FdhE_C"/>
</dbReference>
<evidence type="ECO:0000259" key="6">
    <source>
        <dbReference type="Pfam" id="PF24859"/>
    </source>
</evidence>
<proteinExistence type="inferred from homology"/>
<dbReference type="Proteomes" id="UP000030418">
    <property type="component" value="Unassembled WGS sequence"/>
</dbReference>
<dbReference type="InterPro" id="IPR006452">
    <property type="entry name" value="Formate_DH_accessory"/>
</dbReference>
<reference evidence="8 9" key="1">
    <citation type="submission" date="2014-08" db="EMBL/GenBank/DDBJ databases">
        <title>Chaperone-usher fimbriae in a diverse selection of Gallibacterium genomes.</title>
        <authorList>
            <person name="Kudirkiene E."/>
            <person name="Bager R.J."/>
            <person name="Johnson T.J."/>
            <person name="Bojesen A.M."/>
        </authorList>
    </citation>
    <scope>NUCLEOTIDE SEQUENCE [LARGE SCALE GENOMIC DNA]</scope>
    <source>
        <strain evidence="8 9">CCM5976</strain>
    </source>
</reference>
<sequence length="307" mass="34876">MSIRILPESEIKQAAEGLNSPPLLFANPKNLYQRRAKRLRQLAENSPFKDYLQFTAKIVDVQLRLLQEQPIAKDPRLDKEVLSAEVLASQPLHFKNWKRDAVWQTLLTHLLEECKSFADGVIADTIETLEKMSMQQREQIADHLLNSEFEAVSSDQAIFVWAALNLYWVQLVQQIPHHANAELGEHRHFCPVCGSAPITSVVHFGTTQGLRYVHCALCESEWNIVRSKCTNCEQTAHIDYWSLDSEYAAVKAESCDDCHSYLKVLYQDKDPNVEPAADDLATLLLDNEMEEKGYARSGINPLLFPVG</sequence>
<evidence type="ECO:0000259" key="7">
    <source>
        <dbReference type="Pfam" id="PF24860"/>
    </source>
</evidence>
<dbReference type="SUPFAM" id="SSF144020">
    <property type="entry name" value="FdhE-like"/>
    <property type="match status" value="1"/>
</dbReference>
<evidence type="ECO:0000256" key="1">
    <source>
        <dbReference type="ARBA" id="ARBA00004496"/>
    </source>
</evidence>
<dbReference type="InterPro" id="IPR056774">
    <property type="entry name" value="FdhE_N"/>
</dbReference>
<evidence type="ECO:0000256" key="2">
    <source>
        <dbReference type="ARBA" id="ARBA00022490"/>
    </source>
</evidence>
<feature type="domain" description="FdhE central" evidence="6">
    <location>
        <begin position="189"/>
        <end position="226"/>
    </location>
</feature>
<evidence type="ECO:0000313" key="8">
    <source>
        <dbReference type="EMBL" id="KGQ33705.1"/>
    </source>
</evidence>
<accession>A0A0A2XTI3</accession>
<dbReference type="RefSeq" id="WP_021461527.1">
    <property type="nucleotide sequence ID" value="NZ_JPXY01000013.1"/>
</dbReference>
<dbReference type="PANTHER" id="PTHR37689:SF1">
    <property type="entry name" value="PROTEIN FDHE"/>
    <property type="match status" value="1"/>
</dbReference>
<comment type="function">
    <text evidence="4">Necessary for formate dehydrogenase activity.</text>
</comment>
<protein>
    <recommendedName>
        <fullName evidence="4">Protein FdhE homolog</fullName>
    </recommendedName>
</protein>
<dbReference type="AlphaFoldDB" id="A0A0A2XTI3"/>
<dbReference type="NCBIfam" id="TIGR01562">
    <property type="entry name" value="FdhE"/>
    <property type="match status" value="1"/>
</dbReference>
<dbReference type="Pfam" id="PF24859">
    <property type="entry name" value="FdhE_central"/>
    <property type="match status" value="1"/>
</dbReference>
<dbReference type="PIRSF" id="PIRSF018296">
    <property type="entry name" value="Format_dh_formtn"/>
    <property type="match status" value="1"/>
</dbReference>
<evidence type="ECO:0000313" key="9">
    <source>
        <dbReference type="Proteomes" id="UP000030418"/>
    </source>
</evidence>
<comment type="similarity">
    <text evidence="3 4">Belongs to the FdhE family.</text>
</comment>
<dbReference type="InterPro" id="IPR056797">
    <property type="entry name" value="FdhE_central"/>
</dbReference>
<dbReference type="FunFam" id="3.90.1670.10:FF:000001">
    <property type="entry name" value="Protein FdhE"/>
    <property type="match status" value="1"/>
</dbReference>
<organism evidence="8 9">
    <name type="scientific">Gallibacterium genomosp. 2</name>
    <dbReference type="NCBI Taxonomy" id="155517"/>
    <lineage>
        <taxon>Bacteria</taxon>
        <taxon>Pseudomonadati</taxon>
        <taxon>Pseudomonadota</taxon>
        <taxon>Gammaproteobacteria</taxon>
        <taxon>Pasteurellales</taxon>
        <taxon>Pasteurellaceae</taxon>
        <taxon>Gallibacterium</taxon>
    </lineage>
</organism>
<comment type="caution">
    <text evidence="8">The sequence shown here is derived from an EMBL/GenBank/DDBJ whole genome shotgun (WGS) entry which is preliminary data.</text>
</comment>
<dbReference type="Gene3D" id="3.90.1670.10">
    <property type="entry name" value="FdhE-like domain"/>
    <property type="match status" value="1"/>
</dbReference>
<feature type="domain" description="FdhE N-terminal" evidence="5">
    <location>
        <begin position="21"/>
        <end position="184"/>
    </location>
</feature>
<feature type="domain" description="FdhE C-terminal" evidence="7">
    <location>
        <begin position="228"/>
        <end position="303"/>
    </location>
</feature>
<dbReference type="PANTHER" id="PTHR37689">
    <property type="entry name" value="PROTEIN FDHE"/>
    <property type="match status" value="1"/>
</dbReference>
<dbReference type="NCBIfam" id="NF002925">
    <property type="entry name" value="PRK03564.1"/>
    <property type="match status" value="1"/>
</dbReference>
<dbReference type="CDD" id="cd16341">
    <property type="entry name" value="FdhE"/>
    <property type="match status" value="1"/>
</dbReference>
<dbReference type="Pfam" id="PF24860">
    <property type="entry name" value="FdhE_C"/>
    <property type="match status" value="1"/>
</dbReference>
<dbReference type="EMBL" id="JPXY01000013">
    <property type="protein sequence ID" value="KGQ33705.1"/>
    <property type="molecule type" value="Genomic_DNA"/>
</dbReference>
<evidence type="ECO:0000256" key="4">
    <source>
        <dbReference type="HAMAP-Rule" id="MF_00611"/>
    </source>
</evidence>
<evidence type="ECO:0000256" key="3">
    <source>
        <dbReference type="ARBA" id="ARBA00061033"/>
    </source>
</evidence>
<dbReference type="GO" id="GO:0051604">
    <property type="term" value="P:protein maturation"/>
    <property type="evidence" value="ECO:0007669"/>
    <property type="project" value="TreeGrafter"/>
</dbReference>
<comment type="subcellular location">
    <subcellularLocation>
        <location evidence="1 4">Cytoplasm</location>
    </subcellularLocation>
</comment>
<gene>
    <name evidence="4" type="primary">fdhE</name>
    <name evidence="8" type="ORF">P375_02305</name>
</gene>
<name>A0A0A2XTI3_9PAST</name>
<evidence type="ECO:0000259" key="5">
    <source>
        <dbReference type="Pfam" id="PF04216"/>
    </source>
</evidence>
<dbReference type="Pfam" id="PF04216">
    <property type="entry name" value="FdhE_N"/>
    <property type="match status" value="1"/>
</dbReference>
<dbReference type="InterPro" id="IPR024064">
    <property type="entry name" value="FdhE-like_sf"/>
</dbReference>
<keyword evidence="2 4" id="KW-0963">Cytoplasm</keyword>
<keyword evidence="9" id="KW-1185">Reference proteome</keyword>
<dbReference type="HAMAP" id="MF_00611">
    <property type="entry name" value="FdeH"/>
    <property type="match status" value="1"/>
</dbReference>
<dbReference type="GO" id="GO:0008199">
    <property type="term" value="F:ferric iron binding"/>
    <property type="evidence" value="ECO:0007669"/>
    <property type="project" value="TreeGrafter"/>
</dbReference>
<dbReference type="GO" id="GO:0005829">
    <property type="term" value="C:cytosol"/>
    <property type="evidence" value="ECO:0007669"/>
    <property type="project" value="TreeGrafter"/>
</dbReference>